<reference evidence="1" key="1">
    <citation type="journal article" date="2012" name="Nature">
        <title>The oyster genome reveals stress adaptation and complexity of shell formation.</title>
        <authorList>
            <person name="Zhang G."/>
            <person name="Fang X."/>
            <person name="Guo X."/>
            <person name="Li L."/>
            <person name="Luo R."/>
            <person name="Xu F."/>
            <person name="Yang P."/>
            <person name="Zhang L."/>
            <person name="Wang X."/>
            <person name="Qi H."/>
            <person name="Xiong Z."/>
            <person name="Que H."/>
            <person name="Xie Y."/>
            <person name="Holland P.W."/>
            <person name="Paps J."/>
            <person name="Zhu Y."/>
            <person name="Wu F."/>
            <person name="Chen Y."/>
            <person name="Wang J."/>
            <person name="Peng C."/>
            <person name="Meng J."/>
            <person name="Yang L."/>
            <person name="Liu J."/>
            <person name="Wen B."/>
            <person name="Zhang N."/>
            <person name="Huang Z."/>
            <person name="Zhu Q."/>
            <person name="Feng Y."/>
            <person name="Mount A."/>
            <person name="Hedgecock D."/>
            <person name="Xu Z."/>
            <person name="Liu Y."/>
            <person name="Domazet-Loso T."/>
            <person name="Du Y."/>
            <person name="Sun X."/>
            <person name="Zhang S."/>
            <person name="Liu B."/>
            <person name="Cheng P."/>
            <person name="Jiang X."/>
            <person name="Li J."/>
            <person name="Fan D."/>
            <person name="Wang W."/>
            <person name="Fu W."/>
            <person name="Wang T."/>
            <person name="Wang B."/>
            <person name="Zhang J."/>
            <person name="Peng Z."/>
            <person name="Li Y."/>
            <person name="Li N."/>
            <person name="Wang J."/>
            <person name="Chen M."/>
            <person name="He Y."/>
            <person name="Tan F."/>
            <person name="Song X."/>
            <person name="Zheng Q."/>
            <person name="Huang R."/>
            <person name="Yang H."/>
            <person name="Du X."/>
            <person name="Chen L."/>
            <person name="Yang M."/>
            <person name="Gaffney P.M."/>
            <person name="Wang S."/>
            <person name="Luo L."/>
            <person name="She Z."/>
            <person name="Ming Y."/>
            <person name="Huang W."/>
            <person name="Zhang S."/>
            <person name="Huang B."/>
            <person name="Zhang Y."/>
            <person name="Qu T."/>
            <person name="Ni P."/>
            <person name="Miao G."/>
            <person name="Wang J."/>
            <person name="Wang Q."/>
            <person name="Steinberg C.E."/>
            <person name="Wang H."/>
            <person name="Li N."/>
            <person name="Qian L."/>
            <person name="Zhang G."/>
            <person name="Li Y."/>
            <person name="Yang H."/>
            <person name="Liu X."/>
            <person name="Wang J."/>
            <person name="Yin Y."/>
            <person name="Wang J."/>
        </authorList>
    </citation>
    <scope>NUCLEOTIDE SEQUENCE [LARGE SCALE GENOMIC DNA]</scope>
    <source>
        <strain evidence="1">05x7-T-G4-1.051#20</strain>
    </source>
</reference>
<dbReference type="EMBL" id="JH817582">
    <property type="protein sequence ID" value="EKC23292.1"/>
    <property type="molecule type" value="Genomic_DNA"/>
</dbReference>
<sequence>MAERFTGSRNYKRSCVYCRSIGVTTNSGRTVETQWKCEQCAVALCIGKRNCFTLFHENLTKNSQE</sequence>
<dbReference type="InParanoid" id="K1PH67"/>
<protein>
    <recommendedName>
        <fullName evidence="2">PiggyBac transposable element-derived protein 4 C-terminal zinc-ribbon domain-containing protein</fullName>
    </recommendedName>
</protein>
<dbReference type="HOGENOM" id="CLU_2851844_0_0_1"/>
<evidence type="ECO:0000313" key="1">
    <source>
        <dbReference type="EMBL" id="EKC23292.1"/>
    </source>
</evidence>
<name>K1PH67_MAGGI</name>
<proteinExistence type="predicted"/>
<dbReference type="AlphaFoldDB" id="K1PH67"/>
<organism evidence="1">
    <name type="scientific">Magallana gigas</name>
    <name type="common">Pacific oyster</name>
    <name type="synonym">Crassostrea gigas</name>
    <dbReference type="NCBI Taxonomy" id="29159"/>
    <lineage>
        <taxon>Eukaryota</taxon>
        <taxon>Metazoa</taxon>
        <taxon>Spiralia</taxon>
        <taxon>Lophotrochozoa</taxon>
        <taxon>Mollusca</taxon>
        <taxon>Bivalvia</taxon>
        <taxon>Autobranchia</taxon>
        <taxon>Pteriomorphia</taxon>
        <taxon>Ostreida</taxon>
        <taxon>Ostreoidea</taxon>
        <taxon>Ostreidae</taxon>
        <taxon>Magallana</taxon>
    </lineage>
</organism>
<gene>
    <name evidence="1" type="ORF">CGI_10010971</name>
</gene>
<evidence type="ECO:0008006" key="2">
    <source>
        <dbReference type="Google" id="ProtNLM"/>
    </source>
</evidence>
<accession>K1PH67</accession>